<accession>A0ACB8ADI8</accession>
<gene>
    <name evidence="1" type="ORF">BJ138DRAFT_1172725</name>
</gene>
<comment type="caution">
    <text evidence="1">The sequence shown here is derived from an EMBL/GenBank/DDBJ whole genome shotgun (WGS) entry which is preliminary data.</text>
</comment>
<name>A0ACB8ADI8_9AGAM</name>
<dbReference type="EMBL" id="MU267688">
    <property type="protein sequence ID" value="KAH7911153.1"/>
    <property type="molecule type" value="Genomic_DNA"/>
</dbReference>
<keyword evidence="2" id="KW-1185">Reference proteome</keyword>
<evidence type="ECO:0000313" key="2">
    <source>
        <dbReference type="Proteomes" id="UP000790377"/>
    </source>
</evidence>
<sequence length="724" mass="78351">MPTLKHTGPADTYRQLAELPLPTSAVFISPQSDVIRVTYSIRDHERNIKRSVIKSHFVASGENTSVPVSHEASEIVAFAISPSKARSAILREVAGQNGSGKSRFVEIWAGPHLEASMAVTNIHGAFHADDFLGSLSFSPSESALLYTAEVDVDAKNDDPYPKFQYTPHFGETLYSKKRPTIFLFRWRTPESSADSFSSNNRTVTPLSLTSALSVPVLLGQAVFASETRIFATGYEHTEDGRLLGIKGCFNRPSGIWELTLPSSSDASDSGPLHCTSSKLTPSNNSCRSPRILRDANGAPVKLVWLSSPSGGAHASGVILHSRDLRSDSSETEIVVDTVWDPAADAFPGLYTEYNLQPHAFLRLGGSSYIVAQSLWRSRVTVLLINTTSGDVRDVTPAVGGDALYSWNVLCTDGINQAVCSRSTPMSPPEILLGRFDEQGNVQWKLLEKPVISPELRSALEKLDVSIIPVPGQYPTETIIIQSKQSDESKSKPPCITIPHGGPHATSTTAFSPGTTALVLEGYTISQPNYTGSMGFGEKYIQKLLGQCGTLDIAECIATVNLLITLGISESGKQFIHGGSHGGFIAAHLIGQYPDTFKAAVMRNPVISMGELPCLSDIPDWGYAEMGLPFTPDSIVTPEIYKLLYDASPIAHIEKVKTPVLLLIGEDDHRVPPSQGVGYYYALKGRSRPVAALTFPKESHPLDGVEAARVGWEAARDWMKATETS</sequence>
<organism evidence="1 2">
    <name type="scientific">Hygrophoropsis aurantiaca</name>
    <dbReference type="NCBI Taxonomy" id="72124"/>
    <lineage>
        <taxon>Eukaryota</taxon>
        <taxon>Fungi</taxon>
        <taxon>Dikarya</taxon>
        <taxon>Basidiomycota</taxon>
        <taxon>Agaricomycotina</taxon>
        <taxon>Agaricomycetes</taxon>
        <taxon>Agaricomycetidae</taxon>
        <taxon>Boletales</taxon>
        <taxon>Coniophorineae</taxon>
        <taxon>Hygrophoropsidaceae</taxon>
        <taxon>Hygrophoropsis</taxon>
    </lineage>
</organism>
<proteinExistence type="predicted"/>
<dbReference type="Proteomes" id="UP000790377">
    <property type="component" value="Unassembled WGS sequence"/>
</dbReference>
<evidence type="ECO:0000313" key="1">
    <source>
        <dbReference type="EMBL" id="KAH7911153.1"/>
    </source>
</evidence>
<keyword evidence="1" id="KW-0378">Hydrolase</keyword>
<protein>
    <submittedName>
        <fullName evidence="1">Alpha/Beta hydrolase protein</fullName>
    </submittedName>
</protein>
<reference evidence="1" key="1">
    <citation type="journal article" date="2021" name="New Phytol.">
        <title>Evolutionary innovations through gain and loss of genes in the ectomycorrhizal Boletales.</title>
        <authorList>
            <person name="Wu G."/>
            <person name="Miyauchi S."/>
            <person name="Morin E."/>
            <person name="Kuo A."/>
            <person name="Drula E."/>
            <person name="Varga T."/>
            <person name="Kohler A."/>
            <person name="Feng B."/>
            <person name="Cao Y."/>
            <person name="Lipzen A."/>
            <person name="Daum C."/>
            <person name="Hundley H."/>
            <person name="Pangilinan J."/>
            <person name="Johnson J."/>
            <person name="Barry K."/>
            <person name="LaButti K."/>
            <person name="Ng V."/>
            <person name="Ahrendt S."/>
            <person name="Min B."/>
            <person name="Choi I.G."/>
            <person name="Park H."/>
            <person name="Plett J.M."/>
            <person name="Magnuson J."/>
            <person name="Spatafora J.W."/>
            <person name="Nagy L.G."/>
            <person name="Henrissat B."/>
            <person name="Grigoriev I.V."/>
            <person name="Yang Z.L."/>
            <person name="Xu J."/>
            <person name="Martin F.M."/>
        </authorList>
    </citation>
    <scope>NUCLEOTIDE SEQUENCE</scope>
    <source>
        <strain evidence="1">ATCC 28755</strain>
    </source>
</reference>